<dbReference type="InterPro" id="IPR000073">
    <property type="entry name" value="AB_hydrolase_1"/>
</dbReference>
<evidence type="ECO:0000259" key="1">
    <source>
        <dbReference type="Pfam" id="PF00561"/>
    </source>
</evidence>
<dbReference type="InterPro" id="IPR029058">
    <property type="entry name" value="AB_hydrolase_fold"/>
</dbReference>
<gene>
    <name evidence="2" type="ORF">D5R81_11265</name>
</gene>
<dbReference type="AlphaFoldDB" id="A0A3A6TL63"/>
<protein>
    <submittedName>
        <fullName evidence="2">Alpha/beta fold hydrolase</fullName>
    </submittedName>
</protein>
<dbReference type="GO" id="GO:0016787">
    <property type="term" value="F:hydrolase activity"/>
    <property type="evidence" value="ECO:0007669"/>
    <property type="project" value="UniProtKB-KW"/>
</dbReference>
<dbReference type="Proteomes" id="UP000273022">
    <property type="component" value="Unassembled WGS sequence"/>
</dbReference>
<dbReference type="Pfam" id="PF00561">
    <property type="entry name" value="Abhydrolase_1"/>
    <property type="match status" value="1"/>
</dbReference>
<dbReference type="EMBL" id="QYYH01000065">
    <property type="protein sequence ID" value="RJY13313.1"/>
    <property type="molecule type" value="Genomic_DNA"/>
</dbReference>
<organism evidence="2 3">
    <name type="scientific">Parashewanella spongiae</name>
    <dbReference type="NCBI Taxonomy" id="342950"/>
    <lineage>
        <taxon>Bacteria</taxon>
        <taxon>Pseudomonadati</taxon>
        <taxon>Pseudomonadota</taxon>
        <taxon>Gammaproteobacteria</taxon>
        <taxon>Alteromonadales</taxon>
        <taxon>Shewanellaceae</taxon>
        <taxon>Parashewanella</taxon>
    </lineage>
</organism>
<keyword evidence="3" id="KW-1185">Reference proteome</keyword>
<dbReference type="RefSeq" id="WP_121853738.1">
    <property type="nucleotide sequence ID" value="NZ_CP037952.1"/>
</dbReference>
<evidence type="ECO:0000313" key="2">
    <source>
        <dbReference type="EMBL" id="RJY13313.1"/>
    </source>
</evidence>
<reference evidence="2 3" key="1">
    <citation type="submission" date="2018-09" db="EMBL/GenBank/DDBJ databases">
        <title>Phylogeny of the Shewanellaceae, and recommendation for two new genera, Pseudoshewanella and Parashewanella.</title>
        <authorList>
            <person name="Wang G."/>
        </authorList>
    </citation>
    <scope>NUCLEOTIDE SEQUENCE [LARGE SCALE GENOMIC DNA]</scope>
    <source>
        <strain evidence="2 3">KCTC 22492</strain>
    </source>
</reference>
<proteinExistence type="predicted"/>
<accession>A0A3A6TL63</accession>
<sequence length="115" mass="12963">MPLLDSKTGNAGGNTLEYVRQTLSSRYPAYHFEKPLFVGHSNGGDISALYTAQYPQHVTSVVTLDHRRVPLPRDKNIKVLSIRASDFPADEGVLYRKDELENLTACVHYWQCSPQ</sequence>
<dbReference type="OrthoDB" id="9814760at2"/>
<name>A0A3A6TL63_9GAMM</name>
<dbReference type="SUPFAM" id="SSF53474">
    <property type="entry name" value="alpha/beta-Hydrolases"/>
    <property type="match status" value="1"/>
</dbReference>
<keyword evidence="2" id="KW-0378">Hydrolase</keyword>
<feature type="domain" description="AB hydrolase-1" evidence="1">
    <location>
        <begin position="32"/>
        <end position="89"/>
    </location>
</feature>
<dbReference type="Gene3D" id="3.40.50.1820">
    <property type="entry name" value="alpha/beta hydrolase"/>
    <property type="match status" value="1"/>
</dbReference>
<evidence type="ECO:0000313" key="3">
    <source>
        <dbReference type="Proteomes" id="UP000273022"/>
    </source>
</evidence>
<comment type="caution">
    <text evidence="2">The sequence shown here is derived from an EMBL/GenBank/DDBJ whole genome shotgun (WGS) entry which is preliminary data.</text>
</comment>